<dbReference type="PRINTS" id="PR02008">
    <property type="entry name" value="RCMTFAMILY"/>
</dbReference>
<dbReference type="CDD" id="cd02440">
    <property type="entry name" value="AdoMet_MTases"/>
    <property type="match status" value="1"/>
</dbReference>
<evidence type="ECO:0000256" key="5">
    <source>
        <dbReference type="PROSITE-ProRule" id="PRU01023"/>
    </source>
</evidence>
<keyword evidence="4 5" id="KW-0694">RNA-binding</keyword>
<dbReference type="InterPro" id="IPR049560">
    <property type="entry name" value="MeTrfase_RsmB-F_NOP2_cat"/>
</dbReference>
<evidence type="ECO:0000256" key="2">
    <source>
        <dbReference type="ARBA" id="ARBA00022679"/>
    </source>
</evidence>
<organism evidence="7 8">
    <name type="scientific">Rozella allomycis (strain CSF55)</name>
    <dbReference type="NCBI Taxonomy" id="988480"/>
    <lineage>
        <taxon>Eukaryota</taxon>
        <taxon>Fungi</taxon>
        <taxon>Fungi incertae sedis</taxon>
        <taxon>Cryptomycota</taxon>
        <taxon>Cryptomycota incertae sedis</taxon>
        <taxon>Rozella</taxon>
    </lineage>
</organism>
<feature type="binding site" evidence="5">
    <location>
        <begin position="145"/>
        <end position="151"/>
    </location>
    <ligand>
        <name>S-adenosyl-L-methionine</name>
        <dbReference type="ChEBI" id="CHEBI:59789"/>
    </ligand>
</feature>
<dbReference type="InterPro" id="IPR023267">
    <property type="entry name" value="RCMT"/>
</dbReference>
<evidence type="ECO:0000256" key="4">
    <source>
        <dbReference type="ARBA" id="ARBA00022884"/>
    </source>
</evidence>
<dbReference type="GO" id="GO:0008173">
    <property type="term" value="F:RNA methyltransferase activity"/>
    <property type="evidence" value="ECO:0007669"/>
    <property type="project" value="InterPro"/>
</dbReference>
<comment type="similarity">
    <text evidence="5">Belongs to the class I-like SAM-binding methyltransferase superfamily. RsmB/NOP family.</text>
</comment>
<dbReference type="PROSITE" id="PS51686">
    <property type="entry name" value="SAM_MT_RSMB_NOP"/>
    <property type="match status" value="1"/>
</dbReference>
<dbReference type="Gene3D" id="3.40.50.150">
    <property type="entry name" value="Vaccinia Virus protein VP39"/>
    <property type="match status" value="1"/>
</dbReference>
<accession>A0A4P9YSR8</accession>
<dbReference type="GO" id="GO:0003723">
    <property type="term" value="F:RNA binding"/>
    <property type="evidence" value="ECO:0007669"/>
    <property type="project" value="UniProtKB-UniRule"/>
</dbReference>
<dbReference type="Gene3D" id="3.30.70.1170">
    <property type="entry name" value="Sun protein, domain 3"/>
    <property type="match status" value="1"/>
</dbReference>
<evidence type="ECO:0000259" key="6">
    <source>
        <dbReference type="PROSITE" id="PS51686"/>
    </source>
</evidence>
<reference evidence="8" key="1">
    <citation type="journal article" date="2018" name="Nat. Microbiol.">
        <title>Leveraging single-cell genomics to expand the fungal tree of life.</title>
        <authorList>
            <person name="Ahrendt S.R."/>
            <person name="Quandt C.A."/>
            <person name="Ciobanu D."/>
            <person name="Clum A."/>
            <person name="Salamov A."/>
            <person name="Andreopoulos B."/>
            <person name="Cheng J.F."/>
            <person name="Woyke T."/>
            <person name="Pelin A."/>
            <person name="Henrissat B."/>
            <person name="Reynolds N.K."/>
            <person name="Benny G.L."/>
            <person name="Smith M.E."/>
            <person name="James T.Y."/>
            <person name="Grigoriev I.V."/>
        </authorList>
    </citation>
    <scope>NUCLEOTIDE SEQUENCE [LARGE SCALE GENOMIC DNA]</scope>
    <source>
        <strain evidence="8">CSF55</strain>
    </source>
</reference>
<dbReference type="SUPFAM" id="SSF53335">
    <property type="entry name" value="S-adenosyl-L-methionine-dependent methyltransferases"/>
    <property type="match status" value="1"/>
</dbReference>
<gene>
    <name evidence="7" type="ORF">ROZALSC1DRAFT_19878</name>
</gene>
<evidence type="ECO:0000256" key="3">
    <source>
        <dbReference type="ARBA" id="ARBA00022691"/>
    </source>
</evidence>
<proteinExistence type="inferred from homology"/>
<keyword evidence="2 5" id="KW-0808">Transferase</keyword>
<feature type="active site" description="Nucleophile" evidence="5">
    <location>
        <position position="272"/>
    </location>
</feature>
<feature type="binding site" evidence="5">
    <location>
        <position position="218"/>
    </location>
    <ligand>
        <name>S-adenosyl-L-methionine</name>
        <dbReference type="ChEBI" id="CHEBI:59789"/>
    </ligand>
</feature>
<evidence type="ECO:0000313" key="8">
    <source>
        <dbReference type="Proteomes" id="UP000281549"/>
    </source>
</evidence>
<feature type="binding site" evidence="5">
    <location>
        <position position="197"/>
    </location>
    <ligand>
        <name>S-adenosyl-L-methionine</name>
        <dbReference type="ChEBI" id="CHEBI:59789"/>
    </ligand>
</feature>
<evidence type="ECO:0000256" key="1">
    <source>
        <dbReference type="ARBA" id="ARBA00022603"/>
    </source>
</evidence>
<dbReference type="InterPro" id="IPR049561">
    <property type="entry name" value="NSUN5_7_fdxn-like"/>
</dbReference>
<dbReference type="Proteomes" id="UP000281549">
    <property type="component" value="Unassembled WGS sequence"/>
</dbReference>
<feature type="domain" description="SAM-dependent MTase RsmB/NOP-type" evidence="6">
    <location>
        <begin position="43"/>
        <end position="336"/>
    </location>
</feature>
<sequence length="338" mass="38532">MGLILTYECVIQKNVQCGGKFKAIIKKHEQDLIKCCQSLSNLLPETKSYIFPRYARVNQVKISIEDAISHFQKLDFQFVDYNIKLEKNQFCIDKDLNDLLLFHPETNLTKDDLYKRDAIILQDKSSCLPAHALNAPEGAVVIDACSAPGNKTSHLVSLCKGKVRVIAVEKDPKRAEILKKRMSDMGMAEQVVVLNKDFLSLKLSDHPLLQDVEYALCDPSCSGSGIVNQLERRLDNHIDETRLRNLSEFQYKIVSHAMNVLPNLRDLVYSTCSIHAEENEQVVQRILDDNPDFHLQNITKWERRGIVAYQCAGMVRRVDPDLDFTNGFFVSLFSKKNS</sequence>
<dbReference type="AlphaFoldDB" id="A0A4P9YSR8"/>
<dbReference type="GO" id="GO:0070475">
    <property type="term" value="P:rRNA base methylation"/>
    <property type="evidence" value="ECO:0007669"/>
    <property type="project" value="TreeGrafter"/>
</dbReference>
<dbReference type="Pfam" id="PF01189">
    <property type="entry name" value="Methyltr_RsmB-F"/>
    <property type="match status" value="1"/>
</dbReference>
<keyword evidence="1 5" id="KW-0489">Methyltransferase</keyword>
<evidence type="ECO:0000313" key="7">
    <source>
        <dbReference type="EMBL" id="RKP22171.1"/>
    </source>
</evidence>
<dbReference type="InterPro" id="IPR001678">
    <property type="entry name" value="MeTrfase_RsmB-F_NOP2_dom"/>
</dbReference>
<dbReference type="PANTHER" id="PTHR22807:SF4">
    <property type="entry name" value="28S RRNA (CYTOSINE-C(5))-METHYLTRANSFERASE"/>
    <property type="match status" value="1"/>
</dbReference>
<protein>
    <submittedName>
        <fullName evidence="7">S-adenosyl-L-methionine-dependent methyltransferase</fullName>
    </submittedName>
</protein>
<dbReference type="GO" id="GO:0005730">
    <property type="term" value="C:nucleolus"/>
    <property type="evidence" value="ECO:0007669"/>
    <property type="project" value="TreeGrafter"/>
</dbReference>
<dbReference type="EMBL" id="ML004906">
    <property type="protein sequence ID" value="RKP22171.1"/>
    <property type="molecule type" value="Genomic_DNA"/>
</dbReference>
<dbReference type="Pfam" id="PF21148">
    <property type="entry name" value="NSUN5_fdxn-like"/>
    <property type="match status" value="1"/>
</dbReference>
<name>A0A4P9YSR8_ROZAC</name>
<dbReference type="PANTHER" id="PTHR22807">
    <property type="entry name" value="NOP2 YEAST -RELATED NOL1/NOP2/FMU SUN DOMAIN-CONTAINING"/>
    <property type="match status" value="1"/>
</dbReference>
<keyword evidence="3 5" id="KW-0949">S-adenosyl-L-methionine</keyword>
<feature type="binding site" evidence="5">
    <location>
        <position position="169"/>
    </location>
    <ligand>
        <name>S-adenosyl-L-methionine</name>
        <dbReference type="ChEBI" id="CHEBI:59789"/>
    </ligand>
</feature>
<dbReference type="InterPro" id="IPR029063">
    <property type="entry name" value="SAM-dependent_MTases_sf"/>
</dbReference>